<organism evidence="4 5">
    <name type="scientific">Lachnellula hyalina</name>
    <dbReference type="NCBI Taxonomy" id="1316788"/>
    <lineage>
        <taxon>Eukaryota</taxon>
        <taxon>Fungi</taxon>
        <taxon>Dikarya</taxon>
        <taxon>Ascomycota</taxon>
        <taxon>Pezizomycotina</taxon>
        <taxon>Leotiomycetes</taxon>
        <taxon>Helotiales</taxon>
        <taxon>Lachnaceae</taxon>
        <taxon>Lachnellula</taxon>
    </lineage>
</organism>
<comment type="caution">
    <text evidence="4">The sequence shown here is derived from an EMBL/GenBank/DDBJ whole genome shotgun (WGS) entry which is preliminary data.</text>
</comment>
<accession>A0A8H8QTY3</accession>
<protein>
    <submittedName>
        <fullName evidence="4">Putative aminotransferase</fullName>
    </submittedName>
</protein>
<feature type="non-terminal residue" evidence="4">
    <location>
        <position position="1"/>
    </location>
</feature>
<dbReference type="OrthoDB" id="5419315at2759"/>
<dbReference type="InterPro" id="IPR005814">
    <property type="entry name" value="Aminotrans_3"/>
</dbReference>
<dbReference type="GO" id="GO:0005829">
    <property type="term" value="C:cytosol"/>
    <property type="evidence" value="ECO:0007669"/>
    <property type="project" value="TreeGrafter"/>
</dbReference>
<dbReference type="InterPro" id="IPR015422">
    <property type="entry name" value="PyrdxlP-dep_Trfase_small"/>
</dbReference>
<evidence type="ECO:0000313" key="5">
    <source>
        <dbReference type="Proteomes" id="UP000431533"/>
    </source>
</evidence>
<evidence type="ECO:0000256" key="1">
    <source>
        <dbReference type="ARBA" id="ARBA00008954"/>
    </source>
</evidence>
<dbReference type="Proteomes" id="UP000431533">
    <property type="component" value="Unassembled WGS sequence"/>
</dbReference>
<comment type="similarity">
    <text evidence="1 3">Belongs to the class-III pyridoxal-phosphate-dependent aminotransferase family.</text>
</comment>
<dbReference type="PANTHER" id="PTHR43094">
    <property type="entry name" value="AMINOTRANSFERASE"/>
    <property type="match status" value="1"/>
</dbReference>
<keyword evidence="4" id="KW-0808">Transferase</keyword>
<dbReference type="EMBL" id="QGMH01000466">
    <property type="protein sequence ID" value="TVY22071.1"/>
    <property type="molecule type" value="Genomic_DNA"/>
</dbReference>
<dbReference type="GO" id="GO:0008483">
    <property type="term" value="F:transaminase activity"/>
    <property type="evidence" value="ECO:0007669"/>
    <property type="project" value="UniProtKB-KW"/>
</dbReference>
<evidence type="ECO:0000256" key="2">
    <source>
        <dbReference type="ARBA" id="ARBA00022898"/>
    </source>
</evidence>
<dbReference type="InterPro" id="IPR015424">
    <property type="entry name" value="PyrdxlP-dep_Trfase"/>
</dbReference>
<reference evidence="4 5" key="1">
    <citation type="submission" date="2018-05" db="EMBL/GenBank/DDBJ databases">
        <title>Genome sequencing and assembly of the regulated plant pathogen Lachnellula willkommii and related sister species for the development of diagnostic species identification markers.</title>
        <authorList>
            <person name="Giroux E."/>
            <person name="Bilodeau G."/>
        </authorList>
    </citation>
    <scope>NUCLEOTIDE SEQUENCE [LARGE SCALE GENOMIC DNA]</scope>
    <source>
        <strain evidence="4 5">CBS 185.66</strain>
    </source>
</reference>
<gene>
    <name evidence="4" type="ORF">LHYA1_G009241</name>
</gene>
<dbReference type="SUPFAM" id="SSF53383">
    <property type="entry name" value="PLP-dependent transferases"/>
    <property type="match status" value="1"/>
</dbReference>
<dbReference type="GeneID" id="41989439"/>
<evidence type="ECO:0000256" key="3">
    <source>
        <dbReference type="RuleBase" id="RU003560"/>
    </source>
</evidence>
<evidence type="ECO:0000313" key="4">
    <source>
        <dbReference type="EMBL" id="TVY22071.1"/>
    </source>
</evidence>
<dbReference type="AlphaFoldDB" id="A0A8H8QTY3"/>
<keyword evidence="2 3" id="KW-0663">Pyridoxal phosphate</keyword>
<dbReference type="Gene3D" id="3.40.640.10">
    <property type="entry name" value="Type I PLP-dependent aspartate aminotransferase-like (Major domain)"/>
    <property type="match status" value="2"/>
</dbReference>
<dbReference type="InterPro" id="IPR015421">
    <property type="entry name" value="PyrdxlP-dep_Trfase_major"/>
</dbReference>
<dbReference type="Gene3D" id="3.90.1150.10">
    <property type="entry name" value="Aspartate Aminotransferase, domain 1"/>
    <property type="match status" value="2"/>
</dbReference>
<dbReference type="RefSeq" id="XP_031000859.1">
    <property type="nucleotide sequence ID" value="XM_031154144.1"/>
</dbReference>
<dbReference type="CDD" id="cd00610">
    <property type="entry name" value="OAT_like"/>
    <property type="match status" value="1"/>
</dbReference>
<dbReference type="GO" id="GO:0030170">
    <property type="term" value="F:pyridoxal phosphate binding"/>
    <property type="evidence" value="ECO:0007669"/>
    <property type="project" value="InterPro"/>
</dbReference>
<sequence>YKIPGTCIKKYFHTSAILPSKSSKITYSLPRIIGNILPRIIKGKGIYLYTEDGRKIIDTSSGAAVSCIGYGNNRVIKAMKKALDTGTPYLSTSFWGNNVVELLCEELINGTKGQMAKVYLCGSGSEAIEATLKLSRQFFFDQDPETLRVNFIARENSYHGVTIGALSISGHIERRAPYLPLLMKNVHHVSSCNPYRQRIEGESDAAFVTRKAAELEAKFIELGPETVIGFIAEPVVGAALGCVPHVPGYLKAMRDVCHKYGALFILDEIMCGMGRTGLGGGYQPIGAVLISEKVFNVLQKRGRFVHAQTYQSMPIQAAAALEVQKIIREGNLMDNVSKLGEYLGVRLKAVLGNHPNVGDIRGQGLFWGIEFVKDNLTKEPFDRKLDIAENIKNTALLPPYNMTVYAGTGTADGVRGDHIMLAPPYILKKKDVDHIVMVISAVIKDVFKKINS</sequence>
<dbReference type="PANTHER" id="PTHR43094:SF1">
    <property type="entry name" value="AMINOTRANSFERASE CLASS-III"/>
    <property type="match status" value="1"/>
</dbReference>
<dbReference type="Pfam" id="PF00202">
    <property type="entry name" value="Aminotran_3"/>
    <property type="match status" value="1"/>
</dbReference>
<keyword evidence="5" id="KW-1185">Reference proteome</keyword>
<feature type="non-terminal residue" evidence="4">
    <location>
        <position position="452"/>
    </location>
</feature>
<proteinExistence type="inferred from homology"/>
<keyword evidence="4" id="KW-0032">Aminotransferase</keyword>
<name>A0A8H8QTY3_9HELO</name>